<organism evidence="2 3">
    <name type="scientific">Phytomonospora endophytica</name>
    <dbReference type="NCBI Taxonomy" id="714109"/>
    <lineage>
        <taxon>Bacteria</taxon>
        <taxon>Bacillati</taxon>
        <taxon>Actinomycetota</taxon>
        <taxon>Actinomycetes</taxon>
        <taxon>Micromonosporales</taxon>
        <taxon>Micromonosporaceae</taxon>
        <taxon>Phytomonospora</taxon>
    </lineage>
</organism>
<evidence type="ECO:0000313" key="3">
    <source>
        <dbReference type="Proteomes" id="UP000548476"/>
    </source>
</evidence>
<accession>A0A841FHK6</accession>
<keyword evidence="3" id="KW-1185">Reference proteome</keyword>
<dbReference type="AlphaFoldDB" id="A0A841FHK6"/>
<proteinExistence type="predicted"/>
<protein>
    <submittedName>
        <fullName evidence="2">Uncharacterized protein</fullName>
    </submittedName>
</protein>
<feature type="region of interest" description="Disordered" evidence="1">
    <location>
        <begin position="1"/>
        <end position="26"/>
    </location>
</feature>
<name>A0A841FHK6_9ACTN</name>
<sequence length="108" mass="11844">MDRSREAGAGNHRSKTVPAALPRPMRKEEAIARVRRHVAGLGGQPRPEPSADRFGVGWTVFVPLMPARVAVFHIGDDGVLEAASPTVGPAGLVEDFERRFRLRHGWAR</sequence>
<dbReference type="RefSeq" id="WP_184789659.1">
    <property type="nucleotide sequence ID" value="NZ_BONT01000058.1"/>
</dbReference>
<comment type="caution">
    <text evidence="2">The sequence shown here is derived from an EMBL/GenBank/DDBJ whole genome shotgun (WGS) entry which is preliminary data.</text>
</comment>
<evidence type="ECO:0000256" key="1">
    <source>
        <dbReference type="SAM" id="MobiDB-lite"/>
    </source>
</evidence>
<evidence type="ECO:0000313" key="2">
    <source>
        <dbReference type="EMBL" id="MBB6036821.1"/>
    </source>
</evidence>
<dbReference type="Proteomes" id="UP000548476">
    <property type="component" value="Unassembled WGS sequence"/>
</dbReference>
<dbReference type="EMBL" id="JACHGT010000010">
    <property type="protein sequence ID" value="MBB6036821.1"/>
    <property type="molecule type" value="Genomic_DNA"/>
</dbReference>
<gene>
    <name evidence="2" type="ORF">HNR73_004694</name>
</gene>
<reference evidence="2 3" key="1">
    <citation type="submission" date="2020-08" db="EMBL/GenBank/DDBJ databases">
        <title>Genomic Encyclopedia of Type Strains, Phase IV (KMG-IV): sequencing the most valuable type-strain genomes for metagenomic binning, comparative biology and taxonomic classification.</title>
        <authorList>
            <person name="Goeker M."/>
        </authorList>
    </citation>
    <scope>NUCLEOTIDE SEQUENCE [LARGE SCALE GENOMIC DNA]</scope>
    <source>
        <strain evidence="2 3">YIM 65646</strain>
    </source>
</reference>